<dbReference type="AlphaFoldDB" id="M7Z7Q5"/>
<reference evidence="2" key="1">
    <citation type="journal article" date="2013" name="Nature">
        <title>Draft genome of the wheat A-genome progenitor Triticum urartu.</title>
        <authorList>
            <person name="Ling H.Q."/>
            <person name="Zhao S."/>
            <person name="Liu D."/>
            <person name="Wang J."/>
            <person name="Sun H."/>
            <person name="Zhang C."/>
            <person name="Fan H."/>
            <person name="Li D."/>
            <person name="Dong L."/>
            <person name="Tao Y."/>
            <person name="Gao C."/>
            <person name="Wu H."/>
            <person name="Li Y."/>
            <person name="Cui Y."/>
            <person name="Guo X."/>
            <person name="Zheng S."/>
            <person name="Wang B."/>
            <person name="Yu K."/>
            <person name="Liang Q."/>
            <person name="Yang W."/>
            <person name="Lou X."/>
            <person name="Chen J."/>
            <person name="Feng M."/>
            <person name="Jian J."/>
            <person name="Zhang X."/>
            <person name="Luo G."/>
            <person name="Jiang Y."/>
            <person name="Liu J."/>
            <person name="Wang Z."/>
            <person name="Sha Y."/>
            <person name="Zhang B."/>
            <person name="Wu H."/>
            <person name="Tang D."/>
            <person name="Shen Q."/>
            <person name="Xue P."/>
            <person name="Zou S."/>
            <person name="Wang X."/>
            <person name="Liu X."/>
            <person name="Wang F."/>
            <person name="Yang Y."/>
            <person name="An X."/>
            <person name="Dong Z."/>
            <person name="Zhang K."/>
            <person name="Zhang X."/>
            <person name="Luo M.C."/>
            <person name="Dvorak J."/>
            <person name="Tong Y."/>
            <person name="Wang J."/>
            <person name="Yang H."/>
            <person name="Li Z."/>
            <person name="Wang D."/>
            <person name="Zhang A."/>
            <person name="Wang J."/>
        </authorList>
    </citation>
    <scope>NUCLEOTIDE SEQUENCE</scope>
</reference>
<organism evidence="2">
    <name type="scientific">Triticum urartu</name>
    <name type="common">Red wild einkorn</name>
    <name type="synonym">Crithodium urartu</name>
    <dbReference type="NCBI Taxonomy" id="4572"/>
    <lineage>
        <taxon>Eukaryota</taxon>
        <taxon>Viridiplantae</taxon>
        <taxon>Streptophyta</taxon>
        <taxon>Embryophyta</taxon>
        <taxon>Tracheophyta</taxon>
        <taxon>Spermatophyta</taxon>
        <taxon>Magnoliopsida</taxon>
        <taxon>Liliopsida</taxon>
        <taxon>Poales</taxon>
        <taxon>Poaceae</taxon>
        <taxon>BOP clade</taxon>
        <taxon>Pooideae</taxon>
        <taxon>Triticodae</taxon>
        <taxon>Triticeae</taxon>
        <taxon>Triticinae</taxon>
        <taxon>Triticum</taxon>
    </lineage>
</organism>
<name>M7Z7Q5_TRIUA</name>
<dbReference type="OMA" id="CYARSTS"/>
<feature type="region of interest" description="Disordered" evidence="1">
    <location>
        <begin position="157"/>
        <end position="177"/>
    </location>
</feature>
<evidence type="ECO:0000313" key="2">
    <source>
        <dbReference type="EMBL" id="EMS48420.1"/>
    </source>
</evidence>
<proteinExistence type="predicted"/>
<dbReference type="EMBL" id="KD250920">
    <property type="protein sequence ID" value="EMS48420.1"/>
    <property type="molecule type" value="Genomic_DNA"/>
</dbReference>
<feature type="region of interest" description="Disordered" evidence="1">
    <location>
        <begin position="71"/>
        <end position="110"/>
    </location>
</feature>
<accession>M7Z7Q5</accession>
<evidence type="ECO:0000256" key="1">
    <source>
        <dbReference type="SAM" id="MobiDB-lite"/>
    </source>
</evidence>
<protein>
    <submittedName>
        <fullName evidence="2">Uncharacterized protein</fullName>
    </submittedName>
</protein>
<gene>
    <name evidence="2" type="ORF">TRIUR3_28664</name>
</gene>
<feature type="compositionally biased region" description="Basic residues" evidence="1">
    <location>
        <begin position="93"/>
        <end position="102"/>
    </location>
</feature>
<feature type="region of interest" description="Disordered" evidence="1">
    <location>
        <begin position="207"/>
        <end position="229"/>
    </location>
</feature>
<sequence>MASSARVEARKEWKTFGPKMEGMTPWPLNEASPPWILASAPLIRPPILGSILPRPPHASFVPGDSCYARSTSSVAAGNEEHAAPRHGPQRQVPCRRRPKPRCHFSSDTSRPVPHHCFLSVPLAHPLVAGDPRLAAAALRYLLHAGLGFLIALQQRPERQVPPHRPRGPGLNSPPDLLPLGAHDELRPVSPRPAARCLLYIAPAHLTSSSHCSPVSACEEDPSAKSRSAR</sequence>